<evidence type="ECO:0000256" key="1">
    <source>
        <dbReference type="SAM" id="SignalP"/>
    </source>
</evidence>
<dbReference type="EMBL" id="CAJGYO010000008">
    <property type="protein sequence ID" value="CAD6252026.1"/>
    <property type="molecule type" value="Genomic_DNA"/>
</dbReference>
<proteinExistence type="predicted"/>
<accession>A0A811Q7X6</accession>
<feature type="chain" id="PRO_5032614250" evidence="1">
    <location>
        <begin position="25"/>
        <end position="135"/>
    </location>
</feature>
<protein>
    <submittedName>
        <fullName evidence="2">Uncharacterized protein</fullName>
    </submittedName>
</protein>
<reference evidence="2" key="1">
    <citation type="submission" date="2020-10" db="EMBL/GenBank/DDBJ databases">
        <authorList>
            <person name="Han B."/>
            <person name="Lu T."/>
            <person name="Zhao Q."/>
            <person name="Huang X."/>
            <person name="Zhao Y."/>
        </authorList>
    </citation>
    <scope>NUCLEOTIDE SEQUENCE</scope>
</reference>
<dbReference type="Proteomes" id="UP000604825">
    <property type="component" value="Unassembled WGS sequence"/>
</dbReference>
<name>A0A811Q7X6_9POAL</name>
<evidence type="ECO:0000313" key="2">
    <source>
        <dbReference type="EMBL" id="CAD6252026.1"/>
    </source>
</evidence>
<sequence length="135" mass="14611">MKTMAVAFFVLSLTLVVIPLIAEAEESDDAKKAAEDFCATHCADKKEPAINSNCKESCALSQRVDLVFFESVTCLGKCTQFDNVPAMKSCEEGCKKEYKAKAAEVAASCNTVCSKVEKDPHRIETCKMACTPPSS</sequence>
<keyword evidence="3" id="KW-1185">Reference proteome</keyword>
<dbReference type="AlphaFoldDB" id="A0A811Q7X6"/>
<organism evidence="2 3">
    <name type="scientific">Miscanthus lutarioriparius</name>
    <dbReference type="NCBI Taxonomy" id="422564"/>
    <lineage>
        <taxon>Eukaryota</taxon>
        <taxon>Viridiplantae</taxon>
        <taxon>Streptophyta</taxon>
        <taxon>Embryophyta</taxon>
        <taxon>Tracheophyta</taxon>
        <taxon>Spermatophyta</taxon>
        <taxon>Magnoliopsida</taxon>
        <taxon>Liliopsida</taxon>
        <taxon>Poales</taxon>
        <taxon>Poaceae</taxon>
        <taxon>PACMAD clade</taxon>
        <taxon>Panicoideae</taxon>
        <taxon>Andropogonodae</taxon>
        <taxon>Andropogoneae</taxon>
        <taxon>Saccharinae</taxon>
        <taxon>Miscanthus</taxon>
    </lineage>
</organism>
<gene>
    <name evidence="2" type="ORF">NCGR_LOCUS35755</name>
</gene>
<evidence type="ECO:0000313" key="3">
    <source>
        <dbReference type="Proteomes" id="UP000604825"/>
    </source>
</evidence>
<comment type="caution">
    <text evidence="2">The sequence shown here is derived from an EMBL/GenBank/DDBJ whole genome shotgun (WGS) entry which is preliminary data.</text>
</comment>
<keyword evidence="1" id="KW-0732">Signal</keyword>
<feature type="signal peptide" evidence="1">
    <location>
        <begin position="1"/>
        <end position="24"/>
    </location>
</feature>